<keyword evidence="2" id="KW-0964">Secreted</keyword>
<keyword evidence="4" id="KW-0106">Calcium</keyword>
<evidence type="ECO:0000256" key="6">
    <source>
        <dbReference type="SAM" id="Phobius"/>
    </source>
</evidence>
<dbReference type="InterPro" id="IPR059100">
    <property type="entry name" value="TSP3_bac"/>
</dbReference>
<evidence type="ECO:0008006" key="9">
    <source>
        <dbReference type="Google" id="ProtNLM"/>
    </source>
</evidence>
<feature type="region of interest" description="Disordered" evidence="5">
    <location>
        <begin position="1"/>
        <end position="52"/>
    </location>
</feature>
<dbReference type="Gene3D" id="3.90.182.10">
    <property type="entry name" value="Toxin - Anthrax Protective Antigen,domain 1"/>
    <property type="match status" value="1"/>
</dbReference>
<dbReference type="EMBL" id="MFGA01000020">
    <property type="protein sequence ID" value="OGF20788.1"/>
    <property type="molecule type" value="Genomic_DNA"/>
</dbReference>
<feature type="compositionally biased region" description="Basic and acidic residues" evidence="5">
    <location>
        <begin position="177"/>
        <end position="187"/>
    </location>
</feature>
<name>A0A1F5S255_9BACT</name>
<dbReference type="InterPro" id="IPR028974">
    <property type="entry name" value="TSP_type-3_rpt"/>
</dbReference>
<dbReference type="Pfam" id="PF18884">
    <property type="entry name" value="TSP3_bac"/>
    <property type="match status" value="2"/>
</dbReference>
<dbReference type="AlphaFoldDB" id="A0A1F5S255"/>
<sequence length="232" mass="24749">MFDQQPDDMFAGTEPAKQQTLNPNQRPAGPVAAVKPISPTPNSMPVNPAPSPISRDMLGDEEPQIGGGNKKVFLGIIAVVVVLILGIGGYFLWRQLSTPTTQVLENGPINTVPPITTPEEPVAPEEIEEPIGGLSGNEISPDEAVADVDTDMDGIIDDEELNLGTNPMKVDSDDDGLTDREEAKIYKTDPLNPDTDGDTYGDGQEVRGGYNPNGSGKLYELPVNNVESEVVE</sequence>
<dbReference type="Proteomes" id="UP000177407">
    <property type="component" value="Unassembled WGS sequence"/>
</dbReference>
<dbReference type="GO" id="GO:0005509">
    <property type="term" value="F:calcium ion binding"/>
    <property type="evidence" value="ECO:0007669"/>
    <property type="project" value="InterPro"/>
</dbReference>
<evidence type="ECO:0000313" key="8">
    <source>
        <dbReference type="Proteomes" id="UP000177407"/>
    </source>
</evidence>
<gene>
    <name evidence="7" type="ORF">A2257_03410</name>
</gene>
<protein>
    <recommendedName>
        <fullName evidence="9">EF-hand domain-containing protein</fullName>
    </recommendedName>
</protein>
<evidence type="ECO:0000256" key="2">
    <source>
        <dbReference type="ARBA" id="ARBA00022525"/>
    </source>
</evidence>
<keyword evidence="6" id="KW-0472">Membrane</keyword>
<keyword evidence="6" id="KW-1133">Transmembrane helix</keyword>
<evidence type="ECO:0000256" key="1">
    <source>
        <dbReference type="ARBA" id="ARBA00004613"/>
    </source>
</evidence>
<evidence type="ECO:0000256" key="3">
    <source>
        <dbReference type="ARBA" id="ARBA00022729"/>
    </source>
</evidence>
<dbReference type="PANTHER" id="PTHR37467">
    <property type="entry name" value="EXPORTED CALCIUM-BINDING GLYCOPROTEIN-RELATED"/>
    <property type="match status" value="1"/>
</dbReference>
<dbReference type="SUPFAM" id="SSF103647">
    <property type="entry name" value="TSP type-3 repeat"/>
    <property type="match status" value="1"/>
</dbReference>
<dbReference type="PANTHER" id="PTHR37467:SF1">
    <property type="entry name" value="EXPORTED CALCIUM-BINDING GLYCOPROTEIN"/>
    <property type="match status" value="1"/>
</dbReference>
<proteinExistence type="predicted"/>
<reference evidence="7 8" key="1">
    <citation type="journal article" date="2016" name="Nat. Commun.">
        <title>Thousands of microbial genomes shed light on interconnected biogeochemical processes in an aquifer system.</title>
        <authorList>
            <person name="Anantharaman K."/>
            <person name="Brown C.T."/>
            <person name="Hug L.A."/>
            <person name="Sharon I."/>
            <person name="Castelle C.J."/>
            <person name="Probst A.J."/>
            <person name="Thomas B.C."/>
            <person name="Singh A."/>
            <person name="Wilkins M.J."/>
            <person name="Karaoz U."/>
            <person name="Brodie E.L."/>
            <person name="Williams K.H."/>
            <person name="Hubbard S.S."/>
            <person name="Banfield J.F."/>
        </authorList>
    </citation>
    <scope>NUCLEOTIDE SEQUENCE [LARGE SCALE GENOMIC DNA]</scope>
</reference>
<evidence type="ECO:0000256" key="5">
    <source>
        <dbReference type="SAM" id="MobiDB-lite"/>
    </source>
</evidence>
<comment type="subcellular location">
    <subcellularLocation>
        <location evidence="1">Secreted</location>
    </subcellularLocation>
</comment>
<evidence type="ECO:0000256" key="4">
    <source>
        <dbReference type="ARBA" id="ARBA00022837"/>
    </source>
</evidence>
<dbReference type="PROSITE" id="PS00018">
    <property type="entry name" value="EF_HAND_1"/>
    <property type="match status" value="1"/>
</dbReference>
<organism evidence="7 8">
    <name type="scientific">Candidatus Falkowbacteria bacterium RIFOXYA2_FULL_38_12</name>
    <dbReference type="NCBI Taxonomy" id="1797993"/>
    <lineage>
        <taxon>Bacteria</taxon>
        <taxon>Candidatus Falkowiibacteriota</taxon>
    </lineage>
</organism>
<keyword evidence="6" id="KW-0812">Transmembrane</keyword>
<evidence type="ECO:0000313" key="7">
    <source>
        <dbReference type="EMBL" id="OGF20788.1"/>
    </source>
</evidence>
<feature type="compositionally biased region" description="Polar residues" evidence="5">
    <location>
        <begin position="16"/>
        <end position="25"/>
    </location>
</feature>
<feature type="transmembrane region" description="Helical" evidence="6">
    <location>
        <begin position="72"/>
        <end position="93"/>
    </location>
</feature>
<keyword evidence="3" id="KW-0732">Signal</keyword>
<accession>A0A1F5S255</accession>
<feature type="region of interest" description="Disordered" evidence="5">
    <location>
        <begin position="162"/>
        <end position="232"/>
    </location>
</feature>
<dbReference type="InterPro" id="IPR053180">
    <property type="entry name" value="Ca-binding_acidic-repeat"/>
</dbReference>
<dbReference type="InterPro" id="IPR018247">
    <property type="entry name" value="EF_Hand_1_Ca_BS"/>
</dbReference>
<comment type="caution">
    <text evidence="7">The sequence shown here is derived from an EMBL/GenBank/DDBJ whole genome shotgun (WGS) entry which is preliminary data.</text>
</comment>